<name>A0A9P7VK27_9AGAR</name>
<reference evidence="2" key="1">
    <citation type="submission" date="2020-11" db="EMBL/GenBank/DDBJ databases">
        <title>Adaptations for nitrogen fixation in a non-lichenized fungal sporocarp promotes dispersal by wood-feeding termites.</title>
        <authorList>
            <consortium name="DOE Joint Genome Institute"/>
            <person name="Koch R.A."/>
            <person name="Yoon G."/>
            <person name="Arayal U."/>
            <person name="Lail K."/>
            <person name="Amirebrahimi M."/>
            <person name="Labutti K."/>
            <person name="Lipzen A."/>
            <person name="Riley R."/>
            <person name="Barry K."/>
            <person name="Henrissat B."/>
            <person name="Grigoriev I.V."/>
            <person name="Herr J.R."/>
            <person name="Aime M.C."/>
        </authorList>
    </citation>
    <scope>NUCLEOTIDE SEQUENCE</scope>
    <source>
        <strain evidence="2">MCA 3950</strain>
    </source>
</reference>
<proteinExistence type="predicted"/>
<organism evidence="2 3">
    <name type="scientific">Guyanagaster necrorhizus</name>
    <dbReference type="NCBI Taxonomy" id="856835"/>
    <lineage>
        <taxon>Eukaryota</taxon>
        <taxon>Fungi</taxon>
        <taxon>Dikarya</taxon>
        <taxon>Basidiomycota</taxon>
        <taxon>Agaricomycotina</taxon>
        <taxon>Agaricomycetes</taxon>
        <taxon>Agaricomycetidae</taxon>
        <taxon>Agaricales</taxon>
        <taxon>Marasmiineae</taxon>
        <taxon>Physalacriaceae</taxon>
        <taxon>Guyanagaster</taxon>
    </lineage>
</organism>
<feature type="compositionally biased region" description="Basic and acidic residues" evidence="1">
    <location>
        <begin position="130"/>
        <end position="142"/>
    </location>
</feature>
<evidence type="ECO:0000313" key="3">
    <source>
        <dbReference type="Proteomes" id="UP000812287"/>
    </source>
</evidence>
<gene>
    <name evidence="2" type="ORF">BT62DRAFT_923022</name>
</gene>
<evidence type="ECO:0000256" key="1">
    <source>
        <dbReference type="SAM" id="MobiDB-lite"/>
    </source>
</evidence>
<comment type="caution">
    <text evidence="2">The sequence shown here is derived from an EMBL/GenBank/DDBJ whole genome shotgun (WGS) entry which is preliminary data.</text>
</comment>
<sequence>MSGSGKHSTHGIDGNVFCCFGDTASKEEIKKMLAGTQGRVVGTEKRGAAAAACMTAIDGLFFRSQVVGHFRSSSRQVLTFESKWGLSILQCLKDDSILTERGEADSWYKDNGTIASFGLHVSSKGTGPSKKHERDQNCKNTKDMRDREMIMYELQSKRLSRFIGLGSG</sequence>
<dbReference type="Proteomes" id="UP000812287">
    <property type="component" value="Unassembled WGS sequence"/>
</dbReference>
<dbReference type="RefSeq" id="XP_043035280.1">
    <property type="nucleotide sequence ID" value="XM_043184466.1"/>
</dbReference>
<evidence type="ECO:0000313" key="2">
    <source>
        <dbReference type="EMBL" id="KAG7441780.1"/>
    </source>
</evidence>
<feature type="region of interest" description="Disordered" evidence="1">
    <location>
        <begin position="119"/>
        <end position="142"/>
    </location>
</feature>
<dbReference type="AlphaFoldDB" id="A0A9P7VK27"/>
<dbReference type="EMBL" id="MU250556">
    <property type="protein sequence ID" value="KAG7441780.1"/>
    <property type="molecule type" value="Genomic_DNA"/>
</dbReference>
<protein>
    <submittedName>
        <fullName evidence="2">Uncharacterized protein</fullName>
    </submittedName>
</protein>
<accession>A0A9P7VK27</accession>
<keyword evidence="3" id="KW-1185">Reference proteome</keyword>
<dbReference type="GeneID" id="66106763"/>